<name>A0ABW6ZSH9_9HYPH</name>
<organism evidence="1 2">
    <name type="scientific">Xanthobacter oligotrophicus</name>
    <dbReference type="NCBI Taxonomy" id="2607286"/>
    <lineage>
        <taxon>Bacteria</taxon>
        <taxon>Pseudomonadati</taxon>
        <taxon>Pseudomonadota</taxon>
        <taxon>Alphaproteobacteria</taxon>
        <taxon>Hyphomicrobiales</taxon>
        <taxon>Xanthobacteraceae</taxon>
        <taxon>Xanthobacter</taxon>
    </lineage>
</organism>
<dbReference type="RefSeq" id="WP_393990884.1">
    <property type="nucleotide sequence ID" value="NZ_JBAFVH010000001.1"/>
</dbReference>
<dbReference type="EMBL" id="JBAFVH010000001">
    <property type="protein sequence ID" value="MFG1370801.1"/>
    <property type="molecule type" value="Genomic_DNA"/>
</dbReference>
<protein>
    <submittedName>
        <fullName evidence="1">Uncharacterized protein</fullName>
    </submittedName>
</protein>
<keyword evidence="2" id="KW-1185">Reference proteome</keyword>
<dbReference type="Proteomes" id="UP001604002">
    <property type="component" value="Unassembled WGS sequence"/>
</dbReference>
<gene>
    <name evidence="1" type="ORF">V5F32_01340</name>
</gene>
<accession>A0ABW6ZSH9</accession>
<comment type="caution">
    <text evidence="1">The sequence shown here is derived from an EMBL/GenBank/DDBJ whole genome shotgun (WGS) entry which is preliminary data.</text>
</comment>
<sequence length="64" mass="7047">MPLRSGDVVYLGTLVAVAPNASARVEQVIVRDERAEAAKWMKAHLPAFAPKLQTRLLPSIDHLQ</sequence>
<reference evidence="1 2" key="1">
    <citation type="submission" date="2024-02" db="EMBL/GenBank/DDBJ databases">
        <title>Expansion and revision of Xanthobacter and proposal of Roseixanthobacter gen. nov.</title>
        <authorList>
            <person name="Soltysiak M.P.M."/>
            <person name="Jalihal A."/>
            <person name="Ory A."/>
            <person name="Chrisophersen C."/>
            <person name="Lee A.D."/>
            <person name="Boulton J."/>
            <person name="Springer M."/>
        </authorList>
    </citation>
    <scope>NUCLEOTIDE SEQUENCE [LARGE SCALE GENOMIC DNA]</scope>
    <source>
        <strain evidence="1 2">23A</strain>
    </source>
</reference>
<proteinExistence type="predicted"/>
<evidence type="ECO:0000313" key="2">
    <source>
        <dbReference type="Proteomes" id="UP001604002"/>
    </source>
</evidence>
<evidence type="ECO:0000313" key="1">
    <source>
        <dbReference type="EMBL" id="MFG1370801.1"/>
    </source>
</evidence>